<evidence type="ECO:0000313" key="3">
    <source>
        <dbReference type="EMBL" id="PFX24299.1"/>
    </source>
</evidence>
<dbReference type="EMBL" id="LSMT01000180">
    <property type="protein sequence ID" value="PFX24299.1"/>
    <property type="molecule type" value="Genomic_DNA"/>
</dbReference>
<dbReference type="Pfam" id="PF25298">
    <property type="entry name" value="Baculo_FP_2nd"/>
    <property type="match status" value="1"/>
</dbReference>
<accession>A0A2B4S5I0</accession>
<name>A0A2B4S5I0_STYPI</name>
<keyword evidence="4" id="KW-1185">Reference proteome</keyword>
<feature type="coiled-coil region" evidence="1">
    <location>
        <begin position="4"/>
        <end position="31"/>
    </location>
</feature>
<evidence type="ECO:0000259" key="2">
    <source>
        <dbReference type="Pfam" id="PF25298"/>
    </source>
</evidence>
<evidence type="ECO:0000256" key="1">
    <source>
        <dbReference type="SAM" id="Coils"/>
    </source>
</evidence>
<dbReference type="AlphaFoldDB" id="A0A2B4S5I0"/>
<proteinExistence type="predicted"/>
<evidence type="ECO:0000313" key="4">
    <source>
        <dbReference type="Proteomes" id="UP000225706"/>
    </source>
</evidence>
<comment type="caution">
    <text evidence="3">The sequence shown here is derived from an EMBL/GenBank/DDBJ whole genome shotgun (WGS) entry which is preliminary data.</text>
</comment>
<dbReference type="Proteomes" id="UP000225706">
    <property type="component" value="Unassembled WGS sequence"/>
</dbReference>
<reference evidence="4" key="1">
    <citation type="journal article" date="2017" name="bioRxiv">
        <title>Comparative analysis of the genomes of Stylophora pistillata and Acropora digitifera provides evidence for extensive differences between species of corals.</title>
        <authorList>
            <person name="Voolstra C.R."/>
            <person name="Li Y."/>
            <person name="Liew Y.J."/>
            <person name="Baumgarten S."/>
            <person name="Zoccola D."/>
            <person name="Flot J.-F."/>
            <person name="Tambutte S."/>
            <person name="Allemand D."/>
            <person name="Aranda M."/>
        </authorList>
    </citation>
    <scope>NUCLEOTIDE SEQUENCE [LARGE SCALE GENOMIC DNA]</scope>
</reference>
<gene>
    <name evidence="3" type="ORF">AWC38_SpisGene11095</name>
</gene>
<organism evidence="3 4">
    <name type="scientific">Stylophora pistillata</name>
    <name type="common">Smooth cauliflower coral</name>
    <dbReference type="NCBI Taxonomy" id="50429"/>
    <lineage>
        <taxon>Eukaryota</taxon>
        <taxon>Metazoa</taxon>
        <taxon>Cnidaria</taxon>
        <taxon>Anthozoa</taxon>
        <taxon>Hexacorallia</taxon>
        <taxon>Scleractinia</taxon>
        <taxon>Astrocoeniina</taxon>
        <taxon>Pocilloporidae</taxon>
        <taxon>Stylophora</taxon>
    </lineage>
</organism>
<dbReference type="STRING" id="50429.A0A2B4S5I0"/>
<dbReference type="InterPro" id="IPR057251">
    <property type="entry name" value="FP_C"/>
</dbReference>
<dbReference type="InterPro" id="IPR004244">
    <property type="entry name" value="Transposase_22"/>
</dbReference>
<protein>
    <recommendedName>
        <fullName evidence="2">FP protein C-terminal domain-containing protein</fullName>
    </recommendedName>
</protein>
<feature type="domain" description="FP protein C-terminal" evidence="2">
    <location>
        <begin position="414"/>
        <end position="456"/>
    </location>
</feature>
<dbReference type="OrthoDB" id="5958458at2759"/>
<keyword evidence="1" id="KW-0175">Coiled coil</keyword>
<dbReference type="PANTHER" id="PTHR11505">
    <property type="entry name" value="L1 TRANSPOSABLE ELEMENT-RELATED"/>
    <property type="match status" value="1"/>
</dbReference>
<sequence>MVKAEALRKENQSLKVQVDTLTAEIDKLKSAIEQMESPSSRESIEASLNTEAQSSLDFLSTKYDFEEFRRHAQREIQRLNLLELKSKLDMVGKAIEAFEAYSYQFNAKIMGIPEIGSPETAKDTSELCVALFNGMGARVSLQDIDVAHSVQNHNQNGGPKPIICKFVRRLAKYEVMARRHDACKVDPVTPMVKAEALRKENQSLKVLVDTLTEIDKLKSAIQQMEPPSSRESIEASLNTEAQSSLDFLSTKYDDFEEFGRHAQREIQRLNLLEIKTKVDMVGKAIEDFQAYSYQFNAKIIGIPEIGSPETAKDTSELCVPLFNGMGARVSLQDIDVAHRVQSYNQNGGPKPIICKFVRRLAKYEVMARRHDACKVDPVTFGFSDSVSFDSVRIFDYLTPNQQQILYEVSINYDEAKKFKDRHKFQYCWAKNSKIYLRKTSDSRPIKITSIGDLQRLEDNYTASIVQSNS</sequence>